<dbReference type="AlphaFoldDB" id="A0A099KW94"/>
<comment type="caution">
    <text evidence="1">The sequence shown here is derived from an EMBL/GenBank/DDBJ whole genome shotgun (WGS) entry which is preliminary data.</text>
</comment>
<dbReference type="EMBL" id="JQEC01000021">
    <property type="protein sequence ID" value="KGJ93928.1"/>
    <property type="molecule type" value="Genomic_DNA"/>
</dbReference>
<evidence type="ECO:0000313" key="1">
    <source>
        <dbReference type="EMBL" id="KGJ93928.1"/>
    </source>
</evidence>
<sequence length="162" mass="18780">MNSITPQSSSEDFDFFIGNWQVSHRRLKHRLVSCSQWDNFSGTSTTQKILGGAGNFDDNRLDMPQESYHAATLRTYDSGTGLWSIWWLDGRYSDQLDAPMQGQFINGIGTFYVEETFEGKTIKVRFLWTRPTPDTPRWEQAFSQDGGLTWETNWLMDFNKID</sequence>
<gene>
    <name evidence="1" type="ORF">GAB14E_2483</name>
</gene>
<reference evidence="1 2" key="1">
    <citation type="submission" date="2014-08" db="EMBL/GenBank/DDBJ databases">
        <title>Genomic and Phenotypic Diversity of Colwellia psychrerythraea strains from Disparate Marine Basins.</title>
        <authorList>
            <person name="Techtmann S.M."/>
            <person name="Stelling S.C."/>
            <person name="Utturkar S.M."/>
            <person name="Alshibli N."/>
            <person name="Harris A."/>
            <person name="Brown S.D."/>
            <person name="Hazen T.C."/>
        </authorList>
    </citation>
    <scope>NUCLEOTIDE SEQUENCE [LARGE SCALE GENOMIC DNA]</scope>
    <source>
        <strain evidence="1 2">GAB14E</strain>
    </source>
</reference>
<organism evidence="1 2">
    <name type="scientific">Colwellia psychrerythraea</name>
    <name type="common">Vibrio psychroerythus</name>
    <dbReference type="NCBI Taxonomy" id="28229"/>
    <lineage>
        <taxon>Bacteria</taxon>
        <taxon>Pseudomonadati</taxon>
        <taxon>Pseudomonadota</taxon>
        <taxon>Gammaproteobacteria</taxon>
        <taxon>Alteromonadales</taxon>
        <taxon>Colwelliaceae</taxon>
        <taxon>Colwellia</taxon>
    </lineage>
</organism>
<accession>A0A099KW94</accession>
<dbReference type="RefSeq" id="WP_033082140.1">
    <property type="nucleotide sequence ID" value="NZ_JQEC01000021.1"/>
</dbReference>
<dbReference type="Proteomes" id="UP000029868">
    <property type="component" value="Unassembled WGS sequence"/>
</dbReference>
<proteinExistence type="predicted"/>
<evidence type="ECO:0000313" key="2">
    <source>
        <dbReference type="Proteomes" id="UP000029868"/>
    </source>
</evidence>
<protein>
    <recommendedName>
        <fullName evidence="3">DUF1579 domain-containing protein</fullName>
    </recommendedName>
</protein>
<name>A0A099KW94_COLPS</name>
<evidence type="ECO:0008006" key="3">
    <source>
        <dbReference type="Google" id="ProtNLM"/>
    </source>
</evidence>
<dbReference type="PATRIC" id="fig|28229.3.peg.2105"/>